<sequence>MPFFSSTLGLNQENGRTTRAQTAVPVKTTALSTAPTTQTTRQVMENISNRVVQARTDATVGKTRSAVS</sequence>
<reference evidence="3" key="1">
    <citation type="submission" date="2011-02" db="EMBL/GenBank/DDBJ databases">
        <title>The Genome Sequence of Capsaspora owczarzaki ATCC 30864.</title>
        <authorList>
            <person name="Russ C."/>
            <person name="Cuomo C."/>
            <person name="Burger G."/>
            <person name="Gray M.W."/>
            <person name="Holland P.W.H."/>
            <person name="King N."/>
            <person name="Lang F.B.F."/>
            <person name="Roger A.J."/>
            <person name="Ruiz-Trillo I."/>
            <person name="Young S.K."/>
            <person name="Zeng Q."/>
            <person name="Gargeya S."/>
            <person name="Alvarado L."/>
            <person name="Berlin A."/>
            <person name="Chapman S.B."/>
            <person name="Chen Z."/>
            <person name="Freedman E."/>
            <person name="Gellesch M."/>
            <person name="Goldberg J."/>
            <person name="Griggs A."/>
            <person name="Gujja S."/>
            <person name="Heilman E."/>
            <person name="Heiman D."/>
            <person name="Howarth C."/>
            <person name="Mehta T."/>
            <person name="Neiman D."/>
            <person name="Pearson M."/>
            <person name="Roberts A."/>
            <person name="Saif S."/>
            <person name="Shea T."/>
            <person name="Shenoy N."/>
            <person name="Sisk P."/>
            <person name="Stolte C."/>
            <person name="Sykes S."/>
            <person name="White J."/>
            <person name="Yandava C."/>
            <person name="Haas B."/>
            <person name="Nusbaum C."/>
            <person name="Birren B."/>
        </authorList>
    </citation>
    <scope>NUCLEOTIDE SEQUENCE</scope>
    <source>
        <strain evidence="3">ATCC 30864</strain>
    </source>
</reference>
<dbReference type="EMBL" id="KE346373">
    <property type="protein sequence ID" value="KJE97203.1"/>
    <property type="molecule type" value="Genomic_DNA"/>
</dbReference>
<accession>A0A0D2WWZ8</accession>
<proteinExistence type="predicted"/>
<gene>
    <name evidence="2" type="ORF">CAOG_009112</name>
</gene>
<evidence type="ECO:0000256" key="1">
    <source>
        <dbReference type="SAM" id="MobiDB-lite"/>
    </source>
</evidence>
<dbReference type="RefSeq" id="XP_011270769.1">
    <property type="nucleotide sequence ID" value="XM_011272467.1"/>
</dbReference>
<protein>
    <submittedName>
        <fullName evidence="2">Uncharacterized protein</fullName>
    </submittedName>
</protein>
<organism evidence="2 3">
    <name type="scientific">Capsaspora owczarzaki (strain ATCC 30864)</name>
    <dbReference type="NCBI Taxonomy" id="595528"/>
    <lineage>
        <taxon>Eukaryota</taxon>
        <taxon>Filasterea</taxon>
        <taxon>Capsaspora</taxon>
    </lineage>
</organism>
<evidence type="ECO:0000313" key="2">
    <source>
        <dbReference type="EMBL" id="KJE97203.1"/>
    </source>
</evidence>
<keyword evidence="3" id="KW-1185">Reference proteome</keyword>
<feature type="region of interest" description="Disordered" evidence="1">
    <location>
        <begin position="1"/>
        <end position="21"/>
    </location>
</feature>
<evidence type="ECO:0000313" key="3">
    <source>
        <dbReference type="Proteomes" id="UP000008743"/>
    </source>
</evidence>
<dbReference type="Proteomes" id="UP000008743">
    <property type="component" value="Unassembled WGS sequence"/>
</dbReference>
<name>A0A0D2WWZ8_CAPO3</name>
<dbReference type="InParanoid" id="A0A0D2WWZ8"/>
<dbReference type="AlphaFoldDB" id="A0A0D2WWZ8"/>